<dbReference type="RefSeq" id="WP_379563610.1">
    <property type="nucleotide sequence ID" value="NZ_JBHSQK010000005.1"/>
</dbReference>
<evidence type="ECO:0000256" key="1">
    <source>
        <dbReference type="SAM" id="MobiDB-lite"/>
    </source>
</evidence>
<accession>A0ABW1I0D4</accession>
<dbReference type="EMBL" id="JBHSQK010000005">
    <property type="protein sequence ID" value="MFC5947092.1"/>
    <property type="molecule type" value="Genomic_DNA"/>
</dbReference>
<keyword evidence="3" id="KW-1185">Reference proteome</keyword>
<feature type="region of interest" description="Disordered" evidence="1">
    <location>
        <begin position="38"/>
        <end position="65"/>
    </location>
</feature>
<evidence type="ECO:0000313" key="3">
    <source>
        <dbReference type="Proteomes" id="UP001596119"/>
    </source>
</evidence>
<name>A0ABW1I0D4_9PSEU</name>
<proteinExistence type="predicted"/>
<comment type="caution">
    <text evidence="2">The sequence shown here is derived from an EMBL/GenBank/DDBJ whole genome shotgun (WGS) entry which is preliminary data.</text>
</comment>
<evidence type="ECO:0000313" key="2">
    <source>
        <dbReference type="EMBL" id="MFC5947092.1"/>
    </source>
</evidence>
<sequence length="65" mass="6666">MALVMRLAGVSKTEVAKFLVAQAGSKRLVEIIKAVRSASPTPPAELPAVATEPTTTESTSNSSAP</sequence>
<feature type="compositionally biased region" description="Low complexity" evidence="1">
    <location>
        <begin position="46"/>
        <end position="65"/>
    </location>
</feature>
<gene>
    <name evidence="2" type="ORF">ACFQH9_02215</name>
</gene>
<dbReference type="Proteomes" id="UP001596119">
    <property type="component" value="Unassembled WGS sequence"/>
</dbReference>
<organism evidence="2 3">
    <name type="scientific">Pseudonocardia lutea</name>
    <dbReference type="NCBI Taxonomy" id="2172015"/>
    <lineage>
        <taxon>Bacteria</taxon>
        <taxon>Bacillati</taxon>
        <taxon>Actinomycetota</taxon>
        <taxon>Actinomycetes</taxon>
        <taxon>Pseudonocardiales</taxon>
        <taxon>Pseudonocardiaceae</taxon>
        <taxon>Pseudonocardia</taxon>
    </lineage>
</organism>
<reference evidence="3" key="1">
    <citation type="journal article" date="2019" name="Int. J. Syst. Evol. Microbiol.">
        <title>The Global Catalogue of Microorganisms (GCM) 10K type strain sequencing project: providing services to taxonomists for standard genome sequencing and annotation.</title>
        <authorList>
            <consortium name="The Broad Institute Genomics Platform"/>
            <consortium name="The Broad Institute Genome Sequencing Center for Infectious Disease"/>
            <person name="Wu L."/>
            <person name="Ma J."/>
        </authorList>
    </citation>
    <scope>NUCLEOTIDE SEQUENCE [LARGE SCALE GENOMIC DNA]</scope>
    <source>
        <strain evidence="3">CGMCC 4.7397</strain>
    </source>
</reference>
<protein>
    <submittedName>
        <fullName evidence="2">Uncharacterized protein</fullName>
    </submittedName>
</protein>